<organism evidence="1 2">
    <name type="scientific">Nocardioides simplex</name>
    <name type="common">Arthrobacter simplex</name>
    <dbReference type="NCBI Taxonomy" id="2045"/>
    <lineage>
        <taxon>Bacteria</taxon>
        <taxon>Bacillati</taxon>
        <taxon>Actinomycetota</taxon>
        <taxon>Actinomycetes</taxon>
        <taxon>Propionibacteriales</taxon>
        <taxon>Nocardioidaceae</taxon>
        <taxon>Pimelobacter</taxon>
    </lineage>
</organism>
<dbReference type="STRING" id="2045.KR76_02895"/>
<dbReference type="EMBL" id="CP009896">
    <property type="protein sequence ID" value="AIY15967.1"/>
    <property type="molecule type" value="Genomic_DNA"/>
</dbReference>
<dbReference type="SUPFAM" id="SSF51182">
    <property type="entry name" value="RmlC-like cupins"/>
    <property type="match status" value="1"/>
</dbReference>
<dbReference type="OrthoDB" id="5145129at2"/>
<gene>
    <name evidence="1" type="ORF">KR76_02895</name>
</gene>
<evidence type="ECO:0000313" key="1">
    <source>
        <dbReference type="EMBL" id="AIY15967.1"/>
    </source>
</evidence>
<dbReference type="GeneID" id="96607921"/>
<accession>A0A0A1DH94</accession>
<dbReference type="Proteomes" id="UP000030300">
    <property type="component" value="Chromosome"/>
</dbReference>
<name>A0A0A1DH94_NOCSI</name>
<protein>
    <submittedName>
        <fullName evidence="1">Auxin-binding protein 1 (ABP)</fullName>
    </submittedName>
</protein>
<dbReference type="Pfam" id="PF07883">
    <property type="entry name" value="Cupin_2"/>
    <property type="match status" value="1"/>
</dbReference>
<dbReference type="InterPro" id="IPR013096">
    <property type="entry name" value="Cupin_2"/>
</dbReference>
<sequence>MRITRPAEQRVSTTPNAVMTTLASPTLSATADLSVWRVAMAAGQQGPRHLFDVEQVWVVLAGEPTVAGDGTEGRLAPGDAVTFPAGAQRRIAAGAGDVEFLVCGTGRGRAVPIADEGTPGEPVVPPWVA</sequence>
<dbReference type="AlphaFoldDB" id="A0A0A1DH94"/>
<dbReference type="KEGG" id="psim:KR76_02895"/>
<dbReference type="InterPro" id="IPR011051">
    <property type="entry name" value="RmlC_Cupin_sf"/>
</dbReference>
<dbReference type="InterPro" id="IPR014710">
    <property type="entry name" value="RmlC-like_jellyroll"/>
</dbReference>
<dbReference type="eggNOG" id="COG1917">
    <property type="taxonomic scope" value="Bacteria"/>
</dbReference>
<dbReference type="Gene3D" id="2.60.120.10">
    <property type="entry name" value="Jelly Rolls"/>
    <property type="match status" value="1"/>
</dbReference>
<keyword evidence="2" id="KW-1185">Reference proteome</keyword>
<proteinExistence type="predicted"/>
<evidence type="ECO:0000313" key="2">
    <source>
        <dbReference type="Proteomes" id="UP000030300"/>
    </source>
</evidence>
<dbReference type="HOGENOM" id="CLU_132093_0_0_11"/>
<dbReference type="RefSeq" id="WP_038676491.1">
    <property type="nucleotide sequence ID" value="NZ_BJMC01000005.1"/>
</dbReference>
<reference evidence="1 2" key="1">
    <citation type="journal article" date="2015" name="Genome Announc.">
        <title>Complete Genome Sequence of Steroid-Transforming Nocardioides simplex VKM Ac-2033D.</title>
        <authorList>
            <person name="Shtratnikova V.Y."/>
            <person name="Schelkunov M.I."/>
            <person name="Pekov Y.A."/>
            <person name="Fokina V.V."/>
            <person name="Logacheva M.D."/>
            <person name="Sokolov S.L."/>
            <person name="Bragin E.Y."/>
            <person name="Ashapkin V.V."/>
            <person name="Donova M.V."/>
        </authorList>
    </citation>
    <scope>NUCLEOTIDE SEQUENCE [LARGE SCALE GENOMIC DNA]</scope>
    <source>
        <strain evidence="1 2">VKM Ac-2033D</strain>
    </source>
</reference>